<feature type="compositionally biased region" description="Basic and acidic residues" evidence="6">
    <location>
        <begin position="375"/>
        <end position="419"/>
    </location>
</feature>
<dbReference type="PANTHER" id="PTHR11909">
    <property type="entry name" value="CASEIN KINASE-RELATED"/>
    <property type="match status" value="1"/>
</dbReference>
<dbReference type="InterPro" id="IPR008271">
    <property type="entry name" value="Ser/Thr_kinase_AS"/>
</dbReference>
<dbReference type="Gene3D" id="1.10.510.10">
    <property type="entry name" value="Transferase(Phosphotransferase) domain 1"/>
    <property type="match status" value="1"/>
</dbReference>
<dbReference type="InterPro" id="IPR050235">
    <property type="entry name" value="CK1_Ser-Thr_kinase"/>
</dbReference>
<dbReference type="EC" id="2.7.11.1" evidence="1"/>
<evidence type="ECO:0000256" key="5">
    <source>
        <dbReference type="RuleBase" id="RU000304"/>
    </source>
</evidence>
<evidence type="ECO:0000256" key="3">
    <source>
        <dbReference type="ARBA" id="ARBA00022840"/>
    </source>
</evidence>
<keyword evidence="5" id="KW-0723">Serine/threonine-protein kinase</keyword>
<evidence type="ECO:0000256" key="2">
    <source>
        <dbReference type="ARBA" id="ARBA00022741"/>
    </source>
</evidence>
<reference evidence="8" key="1">
    <citation type="submission" date="2022-08" db="EMBL/GenBank/DDBJ databases">
        <title>Novel sulfate-reducing endosymbionts in the free-living metamonad Anaeramoeba.</title>
        <authorList>
            <person name="Jerlstrom-Hultqvist J."/>
            <person name="Cepicka I."/>
            <person name="Gallot-Lavallee L."/>
            <person name="Salas-Leiva D."/>
            <person name="Curtis B.A."/>
            <person name="Zahonova K."/>
            <person name="Pipaliya S."/>
            <person name="Dacks J."/>
            <person name="Roger A.J."/>
        </authorList>
    </citation>
    <scope>NUCLEOTIDE SEQUENCE</scope>
    <source>
        <strain evidence="8">Schooner1</strain>
    </source>
</reference>
<protein>
    <recommendedName>
        <fullName evidence="1">non-specific serine/threonine protein kinase</fullName>
        <ecNumber evidence="1">2.7.11.1</ecNumber>
    </recommendedName>
</protein>
<evidence type="ECO:0000313" key="8">
    <source>
        <dbReference type="EMBL" id="KAJ6226700.1"/>
    </source>
</evidence>
<comment type="caution">
    <text evidence="8">The sequence shown here is derived from an EMBL/GenBank/DDBJ whole genome shotgun (WGS) entry which is preliminary data.</text>
</comment>
<dbReference type="SUPFAM" id="SSF56112">
    <property type="entry name" value="Protein kinase-like (PK-like)"/>
    <property type="match status" value="1"/>
</dbReference>
<sequence length="437" mass="52180">MELRVARKYRLGRRIGSGSFGDIYLGTNIITEEEIAIKLENIKTRHPQLQYESKLYTILAGGVGIPKVRWFGREGDYNVMILDLLGPSFEDLLNYCSRKFSLKSVLMLADQILCRIEYIHSKNFLHRDIKPDNFLMGVSDKKNQVSVIDFGLAKKYRDVRTHKHIKYLENKKLTGTARYASINTHLGFEQSRRDDLESLGYMLIYFLKGKLPWQGLDAVNKKQKYERISNKKISTPVKTLCQGLPYEFVTYLNYCKSLHFDEKPNYSYLRKLFRDLFIRENFVYDYIYDWNIIDYQENSTKVINNINKKNEKNNPKDEKKKHKKRHRKREEKNQKEIKDINDINKTNRKKHKIKKHTEEKQKHHHKKQLKTKKKGGGEKERGRGNENEKEGEKDREREKEKEKEKGGRKQKGKEREKIISPRKKFWSRERLPFQNKK</sequence>
<keyword evidence="2 4" id="KW-0547">Nucleotide-binding</keyword>
<dbReference type="PROSITE" id="PS00108">
    <property type="entry name" value="PROTEIN_KINASE_ST"/>
    <property type="match status" value="1"/>
</dbReference>
<gene>
    <name evidence="8" type="ORF">M0813_10574</name>
</gene>
<evidence type="ECO:0000256" key="4">
    <source>
        <dbReference type="PROSITE-ProRule" id="PRU10141"/>
    </source>
</evidence>
<dbReference type="Proteomes" id="UP001150062">
    <property type="component" value="Unassembled WGS sequence"/>
</dbReference>
<organism evidence="8 9">
    <name type="scientific">Anaeramoeba flamelloides</name>
    <dbReference type="NCBI Taxonomy" id="1746091"/>
    <lineage>
        <taxon>Eukaryota</taxon>
        <taxon>Metamonada</taxon>
        <taxon>Anaeramoebidae</taxon>
        <taxon>Anaeramoeba</taxon>
    </lineage>
</organism>
<dbReference type="Pfam" id="PF00069">
    <property type="entry name" value="Pkinase"/>
    <property type="match status" value="1"/>
</dbReference>
<feature type="compositionally biased region" description="Basic residues" evidence="6">
    <location>
        <begin position="362"/>
        <end position="374"/>
    </location>
</feature>
<dbReference type="Gene3D" id="3.30.200.20">
    <property type="entry name" value="Phosphorylase Kinase, domain 1"/>
    <property type="match status" value="1"/>
</dbReference>
<feature type="compositionally biased region" description="Basic and acidic residues" evidence="6">
    <location>
        <begin position="308"/>
        <end position="318"/>
    </location>
</feature>
<feature type="compositionally biased region" description="Basic residues" evidence="6">
    <location>
        <begin position="319"/>
        <end position="329"/>
    </location>
</feature>
<dbReference type="PROSITE" id="PS00107">
    <property type="entry name" value="PROTEIN_KINASE_ATP"/>
    <property type="match status" value="1"/>
</dbReference>
<keyword evidence="5" id="KW-0808">Transferase</keyword>
<dbReference type="InterPro" id="IPR000719">
    <property type="entry name" value="Prot_kinase_dom"/>
</dbReference>
<feature type="region of interest" description="Disordered" evidence="6">
    <location>
        <begin position="305"/>
        <end position="437"/>
    </location>
</feature>
<dbReference type="EMBL" id="JAOAOG010000340">
    <property type="protein sequence ID" value="KAJ6226700.1"/>
    <property type="molecule type" value="Genomic_DNA"/>
</dbReference>
<dbReference type="PROSITE" id="PS50011">
    <property type="entry name" value="PROTEIN_KINASE_DOM"/>
    <property type="match status" value="1"/>
</dbReference>
<name>A0ABQ8X3C6_9EUKA</name>
<accession>A0ABQ8X3C6</accession>
<comment type="similarity">
    <text evidence="5">Belongs to the protein kinase superfamily.</text>
</comment>
<feature type="compositionally biased region" description="Basic residues" evidence="6">
    <location>
        <begin position="346"/>
        <end position="355"/>
    </location>
</feature>
<evidence type="ECO:0000256" key="1">
    <source>
        <dbReference type="ARBA" id="ARBA00012513"/>
    </source>
</evidence>
<keyword evidence="3 4" id="KW-0067">ATP-binding</keyword>
<dbReference type="InterPro" id="IPR011009">
    <property type="entry name" value="Kinase-like_dom_sf"/>
</dbReference>
<keyword evidence="5" id="KW-0418">Kinase</keyword>
<proteinExistence type="inferred from homology"/>
<feature type="compositionally biased region" description="Basic and acidic residues" evidence="6">
    <location>
        <begin position="330"/>
        <end position="342"/>
    </location>
</feature>
<feature type="binding site" evidence="4">
    <location>
        <position position="38"/>
    </location>
    <ligand>
        <name>ATP</name>
        <dbReference type="ChEBI" id="CHEBI:30616"/>
    </ligand>
</feature>
<dbReference type="SMART" id="SM00220">
    <property type="entry name" value="S_TKc"/>
    <property type="match status" value="1"/>
</dbReference>
<evidence type="ECO:0000259" key="7">
    <source>
        <dbReference type="PROSITE" id="PS50011"/>
    </source>
</evidence>
<dbReference type="InterPro" id="IPR017441">
    <property type="entry name" value="Protein_kinase_ATP_BS"/>
</dbReference>
<feature type="domain" description="Protein kinase" evidence="7">
    <location>
        <begin position="9"/>
        <end position="278"/>
    </location>
</feature>
<evidence type="ECO:0000256" key="6">
    <source>
        <dbReference type="SAM" id="MobiDB-lite"/>
    </source>
</evidence>
<keyword evidence="9" id="KW-1185">Reference proteome</keyword>
<evidence type="ECO:0000313" key="9">
    <source>
        <dbReference type="Proteomes" id="UP001150062"/>
    </source>
</evidence>